<dbReference type="Gene3D" id="3.40.50.11970">
    <property type="match status" value="1"/>
</dbReference>
<dbReference type="Proteomes" id="UP000220133">
    <property type="component" value="Chromosome"/>
</dbReference>
<dbReference type="KEGG" id="cbae:COR50_04070"/>
<keyword evidence="2" id="KW-1185">Reference proteome</keyword>
<name>A0A291QR56_9BACT</name>
<proteinExistence type="predicted"/>
<accession>A0A291QR56</accession>
<dbReference type="RefSeq" id="WP_098192804.1">
    <property type="nucleotide sequence ID" value="NZ_CP023777.1"/>
</dbReference>
<protein>
    <recommendedName>
        <fullName evidence="3">Clostripain family protein</fullName>
    </recommendedName>
</protein>
<sequence length="487" mass="57368">MKAEWTIMFYIYSVDHSIKYAKKLLKALAAIGSRKDMNIVIQFYRNWNDTEHPVDYRAMRFHVQKDVVPHPTNALLDLGNVDMGEAETMAEYLYWAKNEYPAEKYMLVLWSHGMGVGVFEGELEPEEDEIVLPKYTGVLSHQGRILENDLSTLTLDRRHSPNYRITREALIYKTSDINKLSLDDDDDDESPGAFIITPTSHRLPEVYNNHYKVLKEKQISFLSHEKLRMALKAVFSKRRGDKLDILAYNACCMQMMETGYQFREYCRYLVASEETIYFDGLNYPEFLAQLADNPDITAEAMSYKMIETFSAQYPKYQHDYLTMSMVDLKISSKTAQYISEFAEELFDHVERYAPAIKAARYKCKHFGWKYFNSYIDINWWLTNFYEHLPKKDPMIKKSQRLIERVNPGYVLAAFNGEKRKPIPSLERSYGANGLSIYFPISERDHADNQEFVRLFFNQERAEAYDFVLDTMWDDFVFKYLDYADKYL</sequence>
<dbReference type="OrthoDB" id="780569at2"/>
<gene>
    <name evidence="1" type="ORF">COR50_04070</name>
</gene>
<evidence type="ECO:0008006" key="3">
    <source>
        <dbReference type="Google" id="ProtNLM"/>
    </source>
</evidence>
<dbReference type="AlphaFoldDB" id="A0A291QR56"/>
<dbReference type="PANTHER" id="PTHR37835:SF1">
    <property type="entry name" value="ALPHA-CLOSTRIPAIN"/>
    <property type="match status" value="1"/>
</dbReference>
<dbReference type="EMBL" id="CP023777">
    <property type="protein sequence ID" value="ATL46416.1"/>
    <property type="molecule type" value="Genomic_DNA"/>
</dbReference>
<dbReference type="InterPro" id="IPR005077">
    <property type="entry name" value="Peptidase_C11"/>
</dbReference>
<organism evidence="1 2">
    <name type="scientific">Chitinophaga caeni</name>
    <dbReference type="NCBI Taxonomy" id="2029983"/>
    <lineage>
        <taxon>Bacteria</taxon>
        <taxon>Pseudomonadati</taxon>
        <taxon>Bacteroidota</taxon>
        <taxon>Chitinophagia</taxon>
        <taxon>Chitinophagales</taxon>
        <taxon>Chitinophagaceae</taxon>
        <taxon>Chitinophaga</taxon>
    </lineage>
</organism>
<evidence type="ECO:0000313" key="2">
    <source>
        <dbReference type="Proteomes" id="UP000220133"/>
    </source>
</evidence>
<dbReference type="Pfam" id="PF03415">
    <property type="entry name" value="Peptidase_C11"/>
    <property type="match status" value="2"/>
</dbReference>
<dbReference type="PANTHER" id="PTHR37835">
    <property type="entry name" value="ALPHA-CLOSTRIPAIN"/>
    <property type="match status" value="1"/>
</dbReference>
<evidence type="ECO:0000313" key="1">
    <source>
        <dbReference type="EMBL" id="ATL46416.1"/>
    </source>
</evidence>
<reference evidence="1 2" key="1">
    <citation type="submission" date="2017-10" db="EMBL/GenBank/DDBJ databases">
        <title>Paenichitinophaga pekingensis gen. nov., sp. nov., isolated from activated sludge.</title>
        <authorList>
            <person name="Jin D."/>
            <person name="Kong X."/>
            <person name="Deng Y."/>
            <person name="Bai Z."/>
        </authorList>
    </citation>
    <scope>NUCLEOTIDE SEQUENCE [LARGE SCALE GENOMIC DNA]</scope>
    <source>
        <strain evidence="1 2">13</strain>
    </source>
</reference>